<dbReference type="eggNOG" id="KOG2319">
    <property type="taxonomic scope" value="Eukaryota"/>
</dbReference>
<dbReference type="GO" id="GO:0031267">
    <property type="term" value="F:small GTPase binding"/>
    <property type="evidence" value="ECO:0007669"/>
    <property type="project" value="TreeGrafter"/>
</dbReference>
<dbReference type="SUPFAM" id="SSF109993">
    <property type="entry name" value="VPS9 domain"/>
    <property type="match status" value="1"/>
</dbReference>
<evidence type="ECO:0000256" key="1">
    <source>
        <dbReference type="ARBA" id="ARBA00022786"/>
    </source>
</evidence>
<dbReference type="PANTHER" id="PTHR23101:SF25">
    <property type="entry name" value="GTPASE-ACTIVATING PROTEIN AND VPS9 DOMAIN-CONTAINING PROTEIN 1"/>
    <property type="match status" value="1"/>
</dbReference>
<evidence type="ECO:0000259" key="4">
    <source>
        <dbReference type="PROSITE" id="PS51205"/>
    </source>
</evidence>
<gene>
    <name evidence="5" type="ORF">CANTEDRAFT_103751</name>
</gene>
<dbReference type="InterPro" id="IPR037191">
    <property type="entry name" value="VPS9_dom_sf"/>
</dbReference>
<dbReference type="STRING" id="590646.G3B1P2"/>
<dbReference type="PROSITE" id="PS51205">
    <property type="entry name" value="VPS9"/>
    <property type="match status" value="1"/>
</dbReference>
<feature type="region of interest" description="Disordered" evidence="2">
    <location>
        <begin position="1"/>
        <end position="20"/>
    </location>
</feature>
<dbReference type="GO" id="GO:0005829">
    <property type="term" value="C:cytosol"/>
    <property type="evidence" value="ECO:0007669"/>
    <property type="project" value="TreeGrafter"/>
</dbReference>
<dbReference type="InterPro" id="IPR003123">
    <property type="entry name" value="VPS9"/>
</dbReference>
<feature type="non-terminal residue" evidence="5">
    <location>
        <position position="1"/>
    </location>
</feature>
<dbReference type="InterPro" id="IPR009060">
    <property type="entry name" value="UBA-like_sf"/>
</dbReference>
<dbReference type="KEGG" id="cten:18245651"/>
<feature type="compositionally biased region" description="Acidic residues" evidence="2">
    <location>
        <begin position="1"/>
        <end position="16"/>
    </location>
</feature>
<dbReference type="HOGENOM" id="CLU_007625_3_2_1"/>
<reference evidence="5 6" key="1">
    <citation type="journal article" date="2011" name="Proc. Natl. Acad. Sci. U.S.A.">
        <title>Comparative genomics of xylose-fermenting fungi for enhanced biofuel production.</title>
        <authorList>
            <person name="Wohlbach D.J."/>
            <person name="Kuo A."/>
            <person name="Sato T.K."/>
            <person name="Potts K.M."/>
            <person name="Salamov A.A."/>
            <person name="LaButti K.M."/>
            <person name="Sun H."/>
            <person name="Clum A."/>
            <person name="Pangilinan J.L."/>
            <person name="Lindquist E.A."/>
            <person name="Lucas S."/>
            <person name="Lapidus A."/>
            <person name="Jin M."/>
            <person name="Gunawan C."/>
            <person name="Balan V."/>
            <person name="Dale B.E."/>
            <person name="Jeffries T.W."/>
            <person name="Zinkel R."/>
            <person name="Barry K.W."/>
            <person name="Grigoriev I.V."/>
            <person name="Gasch A.P."/>
        </authorList>
    </citation>
    <scope>NUCLEOTIDE SEQUENCE [LARGE SCALE GENOMIC DNA]</scope>
    <source>
        <strain evidence="6">ATCC 10573 / BCRC 21748 / CBS 615 / JCM 9827 / NBRC 10315 / NRRL Y-1498 / VKM Y-70</strain>
    </source>
</reference>
<dbReference type="Pfam" id="PF18151">
    <property type="entry name" value="DUF5601"/>
    <property type="match status" value="1"/>
</dbReference>
<evidence type="ECO:0000313" key="6">
    <source>
        <dbReference type="Proteomes" id="UP000000707"/>
    </source>
</evidence>
<name>G3B1P2_CANTC</name>
<dbReference type="EMBL" id="GL996515">
    <property type="protein sequence ID" value="EGV64496.1"/>
    <property type="molecule type" value="Genomic_DNA"/>
</dbReference>
<dbReference type="OrthoDB" id="300289at2759"/>
<dbReference type="GeneID" id="18245651"/>
<dbReference type="GO" id="GO:0043130">
    <property type="term" value="F:ubiquitin binding"/>
    <property type="evidence" value="ECO:0007669"/>
    <property type="project" value="InterPro"/>
</dbReference>
<dbReference type="AlphaFoldDB" id="G3B1P2"/>
<organism evidence="6">
    <name type="scientific">Candida tenuis (strain ATCC 10573 / BCRC 21748 / CBS 615 / JCM 9827 / NBRC 10315 / NRRL Y-1498 / VKM Y-70)</name>
    <name type="common">Yeast</name>
    <name type="synonym">Yamadazyma tenuis</name>
    <dbReference type="NCBI Taxonomy" id="590646"/>
    <lineage>
        <taxon>Eukaryota</taxon>
        <taxon>Fungi</taxon>
        <taxon>Dikarya</taxon>
        <taxon>Ascomycota</taxon>
        <taxon>Saccharomycotina</taxon>
        <taxon>Pichiomycetes</taxon>
        <taxon>Debaryomycetaceae</taxon>
        <taxon>Yamadazyma</taxon>
    </lineage>
</organism>
<dbReference type="PROSITE" id="PS51140">
    <property type="entry name" value="CUE"/>
    <property type="match status" value="1"/>
</dbReference>
<dbReference type="InterPro" id="IPR045046">
    <property type="entry name" value="Vps9-like"/>
</dbReference>
<feature type="domain" description="CUE" evidence="3">
    <location>
        <begin position="415"/>
        <end position="458"/>
    </location>
</feature>
<protein>
    <recommendedName>
        <fullName evidence="7">VPS9 domain-containing protein</fullName>
    </recommendedName>
</protein>
<dbReference type="GO" id="GO:0030139">
    <property type="term" value="C:endocytic vesicle"/>
    <property type="evidence" value="ECO:0007669"/>
    <property type="project" value="TreeGrafter"/>
</dbReference>
<sequence>NEFDTSIEQIEEDENSPVERYELTTEEIINHEQNLQDQQGPGPRSRSISQVAVNPSEQYQKSHRPFDFHVFLEQLKRKSAEPIVKYIRSFLVSFTRQARGFSLQQKAKVVKDFKAFMSEKFMLFEPFASMDEVDLENSREGLEKLIMNRIYSLCFPPELEKTPKYVQGLVAKDLENDDHFNQQLEKFSWVNGSHLDVDLQRLTSIKAHNSEEELNFMEYAIKEFTKINDYRAPRDKIICILNGCKIIFGFLKINKQETNADAFVPILILIVIKAKIKHLISNLHYIENFRGSEWLHHGETSYYLSSLQGAISFIENLDHENLSIEKKEYDAHIEAWEANETLRKEQEVTKNIPITRDPRAEQTQASENILSPSSVLMTSAEMFTKSLSNFLSPSPQPEPVLSTVQEQASNNTTKTIKETYNQLKEIFPNLDSAILKDIVIMNKGGMDESLEACLQISSD</sequence>
<dbReference type="Pfam" id="PF02204">
    <property type="entry name" value="VPS9"/>
    <property type="match status" value="1"/>
</dbReference>
<dbReference type="GO" id="GO:0005085">
    <property type="term" value="F:guanyl-nucleotide exchange factor activity"/>
    <property type="evidence" value="ECO:0007669"/>
    <property type="project" value="InterPro"/>
</dbReference>
<evidence type="ECO:0000256" key="2">
    <source>
        <dbReference type="SAM" id="MobiDB-lite"/>
    </source>
</evidence>
<keyword evidence="6" id="KW-1185">Reference proteome</keyword>
<feature type="domain" description="VPS9" evidence="4">
    <location>
        <begin position="174"/>
        <end position="323"/>
    </location>
</feature>
<dbReference type="SMART" id="SM00167">
    <property type="entry name" value="VPS9"/>
    <property type="match status" value="1"/>
</dbReference>
<evidence type="ECO:0000259" key="3">
    <source>
        <dbReference type="PROSITE" id="PS51140"/>
    </source>
</evidence>
<proteinExistence type="predicted"/>
<evidence type="ECO:0000313" key="5">
    <source>
        <dbReference type="EMBL" id="EGV64496.1"/>
    </source>
</evidence>
<dbReference type="Gene3D" id="1.20.1050.80">
    <property type="entry name" value="VPS9 domain"/>
    <property type="match status" value="1"/>
</dbReference>
<dbReference type="InterPro" id="IPR003892">
    <property type="entry name" value="CUE"/>
</dbReference>
<keyword evidence="1" id="KW-0833">Ubl conjugation pathway</keyword>
<dbReference type="GO" id="GO:0016192">
    <property type="term" value="P:vesicle-mediated transport"/>
    <property type="evidence" value="ECO:0007669"/>
    <property type="project" value="InterPro"/>
</dbReference>
<dbReference type="Gene3D" id="1.10.8.10">
    <property type="entry name" value="DNA helicase RuvA subunit, C-terminal domain"/>
    <property type="match status" value="1"/>
</dbReference>
<dbReference type="Proteomes" id="UP000000707">
    <property type="component" value="Unassembled WGS sequence"/>
</dbReference>
<dbReference type="InterPro" id="IPR041545">
    <property type="entry name" value="DUF5601"/>
</dbReference>
<dbReference type="SUPFAM" id="SSF46934">
    <property type="entry name" value="UBA-like"/>
    <property type="match status" value="1"/>
</dbReference>
<evidence type="ECO:0008006" key="7">
    <source>
        <dbReference type="Google" id="ProtNLM"/>
    </source>
</evidence>
<dbReference type="InterPro" id="IPR041804">
    <property type="entry name" value="Vps9_CUE"/>
</dbReference>
<dbReference type="CDD" id="cd14369">
    <property type="entry name" value="CUE_VPS9_like"/>
    <property type="match status" value="1"/>
</dbReference>
<accession>G3B1P2</accession>
<dbReference type="Gene3D" id="1.10.246.120">
    <property type="match status" value="1"/>
</dbReference>
<dbReference type="PANTHER" id="PTHR23101">
    <property type="entry name" value="RAB GDP/GTP EXCHANGE FACTOR"/>
    <property type="match status" value="1"/>
</dbReference>